<organism evidence="2">
    <name type="scientific">Nucleocytoviricota sp</name>
    <dbReference type="NCBI Taxonomy" id="2809609"/>
    <lineage>
        <taxon>Viruses</taxon>
        <taxon>Varidnaviria</taxon>
        <taxon>Bamfordvirae</taxon>
        <taxon>Nucleocytoviricota</taxon>
    </lineage>
</organism>
<name>A0A9E8G481_9VIRU</name>
<proteinExistence type="predicted"/>
<protein>
    <submittedName>
        <fullName evidence="1">Multidrug RND transporter</fullName>
    </submittedName>
</protein>
<evidence type="ECO:0000313" key="1">
    <source>
        <dbReference type="EMBL" id="UZT28798.1"/>
    </source>
</evidence>
<evidence type="ECO:0000313" key="2">
    <source>
        <dbReference type="EMBL" id="UZT29074.1"/>
    </source>
</evidence>
<accession>A0A9E8G481</accession>
<dbReference type="EMBL" id="OP765584">
    <property type="protein sequence ID" value="UZT29074.1"/>
    <property type="molecule type" value="Genomic_DNA"/>
</dbReference>
<dbReference type="EMBL" id="OP765507">
    <property type="protein sequence ID" value="UZT28798.1"/>
    <property type="molecule type" value="Genomic_DNA"/>
</dbReference>
<reference evidence="2" key="1">
    <citation type="submission" date="2022-11" db="EMBL/GenBank/DDBJ databases">
        <title>Genomics discovery of giant fungal viruses from subsurface oceanic crustal fluids.</title>
        <authorList>
            <person name="Bhattacharjee A.S."/>
            <person name="Schulz F."/>
            <person name="Woyke T."/>
            <person name="Orcutt B.N."/>
            <person name="Matinez Martinez J."/>
        </authorList>
    </citation>
    <scope>NUCLEOTIDE SEQUENCE</scope>
    <source>
        <strain evidence="1">VSAG1.JdFR</strain>
        <strain evidence="2">VSAG8.JdFR</strain>
    </source>
</reference>
<sequence>MLIKLDFENNDRTSNSESNDEDEINDLTLLDINECKSYIENIFLKYNNNPYIKSKIKNYILNSVQNNINSLITSNEKKSLEKERKQNNINDFIGKFLINHKYFYNSSSDIFFYYDDKNYNTIKEDTIIANINNYINKLYKINNEKKLDNNNKIVEQKFTHSNITEIYEMREKVKTIIFKKIKETSINTYIPESSTIQNIFSLLIPTFFSEKNMAKYFLVCIGDIILKKNNSTLLINSECKNLIKLLSSYSYTFFGTSYFSDFKYKYHEQQKSCKIIKINSFKSENFGGEFHKNILNLLCVAIHYSIRFTNSENFLNEEGDTNLINYVNLLNNNNFIVNNFIENNLEYNSNSGNIISSKNMHYLWKDYLNYFEIPKIAFFNNFKSLLREKINYNETSDLYYNIISKNLPIVSSFITFWDNYFKIIKDYDIANNDINDNNYYKSYYESSEILNLYKKYLINKCNLKSEKIILILKHYYENLIIIDKKIYNITCDLWNKEKDITEFLEFFKNKLQISKEEYPQSLVFVYSEYVNYARKLQCTINKDYFMSYIKFTYRNFIDDEILLTSWWN</sequence>